<evidence type="ECO:0000313" key="3">
    <source>
        <dbReference type="Proteomes" id="UP001216595"/>
    </source>
</evidence>
<keyword evidence="3" id="KW-1185">Reference proteome</keyword>
<protein>
    <submittedName>
        <fullName evidence="2">Uncharacterized protein</fullName>
    </submittedName>
</protein>
<proteinExistence type="predicted"/>
<dbReference type="RefSeq" id="WP_272740301.1">
    <property type="nucleotide sequence ID" value="NZ_JAQQKW010000002.1"/>
</dbReference>
<reference evidence="2 3" key="1">
    <citation type="submission" date="2023-01" db="EMBL/GenBank/DDBJ databases">
        <title>Novel species of the genus Asticcacaulis isolated from rivers.</title>
        <authorList>
            <person name="Lu H."/>
        </authorList>
    </citation>
    <scope>NUCLEOTIDE SEQUENCE [LARGE SCALE GENOMIC DNA]</scope>
    <source>
        <strain evidence="2 3">DXS10W</strain>
    </source>
</reference>
<dbReference type="Proteomes" id="UP001216595">
    <property type="component" value="Unassembled WGS sequence"/>
</dbReference>
<sequence length="154" mass="16696">MCRCKTHLRSGCPCCKRDRHKTYLIELKSLAARRPQSGEGQDPCGHRATGNPTAGRRLHYFNGKGGPVRNIDTSEQLLAATHVEGDTGDKLSGDGVDTIAIGAYDTAHIWTDIVSFNMPSGSIGYYTTTTSAIRAQRDIRSTRGRAVPGTFGAW</sequence>
<comment type="caution">
    <text evidence="2">The sequence shown here is derived from an EMBL/GenBank/DDBJ whole genome shotgun (WGS) entry which is preliminary data.</text>
</comment>
<name>A0ABT5IBI7_9CAUL</name>
<feature type="region of interest" description="Disordered" evidence="1">
    <location>
        <begin position="32"/>
        <end position="55"/>
    </location>
</feature>
<organism evidence="2 3">
    <name type="scientific">Asticcacaulis currens</name>
    <dbReference type="NCBI Taxonomy" id="2984210"/>
    <lineage>
        <taxon>Bacteria</taxon>
        <taxon>Pseudomonadati</taxon>
        <taxon>Pseudomonadota</taxon>
        <taxon>Alphaproteobacteria</taxon>
        <taxon>Caulobacterales</taxon>
        <taxon>Caulobacteraceae</taxon>
        <taxon>Asticcacaulis</taxon>
    </lineage>
</organism>
<gene>
    <name evidence="2" type="ORF">PQU94_04515</name>
</gene>
<evidence type="ECO:0000256" key="1">
    <source>
        <dbReference type="SAM" id="MobiDB-lite"/>
    </source>
</evidence>
<evidence type="ECO:0000313" key="2">
    <source>
        <dbReference type="EMBL" id="MDC7693541.1"/>
    </source>
</evidence>
<dbReference type="EMBL" id="JAQQKW010000002">
    <property type="protein sequence ID" value="MDC7693541.1"/>
    <property type="molecule type" value="Genomic_DNA"/>
</dbReference>
<accession>A0ABT5IBI7</accession>